<keyword evidence="2" id="KW-1185">Reference proteome</keyword>
<dbReference type="EMBL" id="KX557281">
    <property type="protein sequence ID" value="AOE44561.1"/>
    <property type="molecule type" value="Genomic_DNA"/>
</dbReference>
<evidence type="ECO:0000313" key="1">
    <source>
        <dbReference type="EMBL" id="AOE44561.1"/>
    </source>
</evidence>
<dbReference type="KEGG" id="vg:29067943"/>
<reference evidence="2" key="1">
    <citation type="submission" date="2016-07" db="EMBL/GenBank/DDBJ databases">
        <authorList>
            <person name="Florea S."/>
            <person name="Webb J.S."/>
            <person name="Jaromczyk J."/>
            <person name="Schardl C.L."/>
        </authorList>
    </citation>
    <scope>NUCLEOTIDE SEQUENCE [LARGE SCALE GENOMIC DNA]</scope>
</reference>
<name>A0A1B3B0P4_9CAUD</name>
<gene>
    <name evidence="1" type="primary">51</name>
    <name evidence="1" type="ORF">SEA_JUMBO_51</name>
</gene>
<proteinExistence type="predicted"/>
<evidence type="ECO:0000313" key="2">
    <source>
        <dbReference type="Proteomes" id="UP000203357"/>
    </source>
</evidence>
<dbReference type="RefSeq" id="YP_009291016.1">
    <property type="nucleotide sequence ID" value="NC_031109.1"/>
</dbReference>
<dbReference type="Proteomes" id="UP000203357">
    <property type="component" value="Segment"/>
</dbReference>
<accession>A0A1B3B0P4</accession>
<organism evidence="1 2">
    <name type="scientific">Gordonia phage Jumbo</name>
    <dbReference type="NCBI Taxonomy" id="1887650"/>
    <lineage>
        <taxon>Viruses</taxon>
        <taxon>Duplodnaviria</taxon>
        <taxon>Heunggongvirae</taxon>
        <taxon>Uroviricota</taxon>
        <taxon>Caudoviricetes</taxon>
        <taxon>Gorjumvirus</taxon>
        <taxon>Gorjumvirus jumbo</taxon>
    </lineage>
</organism>
<dbReference type="GeneID" id="29067943"/>
<sequence>MSDEPIKFLVEVTYTPGISKGYYPENVKTPREAVIYDLESEYSDFFQILDGADSLTVIEIGGEKYVEPPQE</sequence>
<protein>
    <submittedName>
        <fullName evidence="1">Uncharacterized protein</fullName>
    </submittedName>
</protein>